<sequence length="70" mass="8224">MTMRLGDMSTREKLRAMEALWDDLTRDAESVPAPDWHQEALEERALRAETGSSTFSEWETVKQRLRENTR</sequence>
<evidence type="ECO:0000313" key="2">
    <source>
        <dbReference type="Proteomes" id="UP000198500"/>
    </source>
</evidence>
<dbReference type="InterPro" id="IPR013406">
    <property type="entry name" value="CHP02574_addiction_mod"/>
</dbReference>
<dbReference type="Proteomes" id="UP000198500">
    <property type="component" value="Unassembled WGS sequence"/>
</dbReference>
<name>A0A1H3CLK2_9GAMM</name>
<keyword evidence="2" id="KW-1185">Reference proteome</keyword>
<protein>
    <submittedName>
        <fullName evidence="1">Putative addiction module component</fullName>
    </submittedName>
</protein>
<accession>A0A1H3CLK2</accession>
<dbReference type="EMBL" id="FNNI01000006">
    <property type="protein sequence ID" value="SDX55007.1"/>
    <property type="molecule type" value="Genomic_DNA"/>
</dbReference>
<organism evidence="1 2">
    <name type="scientific">Aidingimonas halophila</name>
    <dbReference type="NCBI Taxonomy" id="574349"/>
    <lineage>
        <taxon>Bacteria</taxon>
        <taxon>Pseudomonadati</taxon>
        <taxon>Pseudomonadota</taxon>
        <taxon>Gammaproteobacteria</taxon>
        <taxon>Oceanospirillales</taxon>
        <taxon>Halomonadaceae</taxon>
        <taxon>Aidingimonas</taxon>
    </lineage>
</organism>
<dbReference type="RefSeq" id="WP_217635530.1">
    <property type="nucleotide sequence ID" value="NZ_BMXH01000010.1"/>
</dbReference>
<dbReference type="STRING" id="574349.SAMN05443545_10647"/>
<evidence type="ECO:0000313" key="1">
    <source>
        <dbReference type="EMBL" id="SDX55007.1"/>
    </source>
</evidence>
<dbReference type="AlphaFoldDB" id="A0A1H3CLK2"/>
<proteinExistence type="predicted"/>
<reference evidence="1 2" key="1">
    <citation type="submission" date="2016-10" db="EMBL/GenBank/DDBJ databases">
        <authorList>
            <person name="de Groot N.N."/>
        </authorList>
    </citation>
    <scope>NUCLEOTIDE SEQUENCE [LARGE SCALE GENOMIC DNA]</scope>
    <source>
        <strain evidence="1 2">DSM 19219</strain>
    </source>
</reference>
<gene>
    <name evidence="1" type="ORF">SAMN05443545_10647</name>
</gene>
<dbReference type="Pfam" id="PF09720">
    <property type="entry name" value="Unstab_antitox"/>
    <property type="match status" value="1"/>
</dbReference>